<evidence type="ECO:0008006" key="4">
    <source>
        <dbReference type="Google" id="ProtNLM"/>
    </source>
</evidence>
<dbReference type="RefSeq" id="WP_099291445.1">
    <property type="nucleotide sequence ID" value="NZ_JACOOH010000004.1"/>
</dbReference>
<feature type="chain" id="PRO_5046664281" description="Histidinol-phosphatase" evidence="1">
    <location>
        <begin position="24"/>
        <end position="538"/>
    </location>
</feature>
<dbReference type="Proteomes" id="UP000646484">
    <property type="component" value="Unassembled WGS sequence"/>
</dbReference>
<dbReference type="EMBL" id="JACOOH010000004">
    <property type="protein sequence ID" value="MBC5621676.1"/>
    <property type="molecule type" value="Genomic_DNA"/>
</dbReference>
<organism evidence="2 3">
    <name type="scientific">Butyricimonas hominis</name>
    <dbReference type="NCBI Taxonomy" id="2763032"/>
    <lineage>
        <taxon>Bacteria</taxon>
        <taxon>Pseudomonadati</taxon>
        <taxon>Bacteroidota</taxon>
        <taxon>Bacteroidia</taxon>
        <taxon>Bacteroidales</taxon>
        <taxon>Odoribacteraceae</taxon>
        <taxon>Butyricimonas</taxon>
    </lineage>
</organism>
<proteinExistence type="predicted"/>
<evidence type="ECO:0000313" key="3">
    <source>
        <dbReference type="Proteomes" id="UP000646484"/>
    </source>
</evidence>
<name>A0ABR7D159_9BACT</name>
<feature type="signal peptide" evidence="1">
    <location>
        <begin position="1"/>
        <end position="23"/>
    </location>
</feature>
<dbReference type="SUPFAM" id="SSF89550">
    <property type="entry name" value="PHP domain-like"/>
    <property type="match status" value="1"/>
</dbReference>
<keyword evidence="3" id="KW-1185">Reference proteome</keyword>
<dbReference type="PROSITE" id="PS51257">
    <property type="entry name" value="PROKAR_LIPOPROTEIN"/>
    <property type="match status" value="1"/>
</dbReference>
<dbReference type="InterPro" id="IPR016195">
    <property type="entry name" value="Pol/histidinol_Pase-like"/>
</dbReference>
<evidence type="ECO:0000256" key="1">
    <source>
        <dbReference type="SAM" id="SignalP"/>
    </source>
</evidence>
<dbReference type="Gene3D" id="3.20.20.140">
    <property type="entry name" value="Metal-dependent hydrolases"/>
    <property type="match status" value="1"/>
</dbReference>
<accession>A0ABR7D159</accession>
<reference evidence="2 3" key="1">
    <citation type="submission" date="2020-08" db="EMBL/GenBank/DDBJ databases">
        <title>Genome public.</title>
        <authorList>
            <person name="Liu C."/>
            <person name="Sun Q."/>
        </authorList>
    </citation>
    <scope>NUCLEOTIDE SEQUENCE [LARGE SCALE GENOMIC DNA]</scope>
    <source>
        <strain evidence="2 3">NSJ-56</strain>
    </source>
</reference>
<protein>
    <recommendedName>
        <fullName evidence="4">Histidinol-phosphatase</fullName>
    </recommendedName>
</protein>
<keyword evidence="1" id="KW-0732">Signal</keyword>
<sequence>MKNNLLLSLALVVALFSACNENSDPEIGGGGNEEEKPVFGTYLTGDFHQHTAYSDGTNPIKFVYSQAKKYDLDFSVNSEHGGAFGGDASEGDFEGECPRWSETTVFKGDANGRNMWRWQSIKDYSWLQTKAFGDANKDMIIMQGLEWNPAGHEHASTCIITGQFDGPDASRNADAMAQFEYMFDNNDKDQTGGNEYGWVKSSKAGHEKTMEAAAWLQANHRKTSWIVPAHPERQNKWSISDFRDLNDVAPDVFVAFESTPGHQASANRGGIGNSSSFKKSYTYGGTGIMAAQVGGLWDAMLSEGRNFWLVANSDFHKHVSKGADDFYPGEYQKTYVSVKEKTAQGIVDGLRSGNIFTVHGDLIDKLEFSIGSATMGQTYTAKTEKIKISIVVRDPETNNNNMYTSLTNPKLDHIDLIAGEMRSKITKGSAEYSIDNYDKTKVIARFDAVGGVTDANGIVSQKWTTREGGVKVIEYEVELTKDTYFRLRGTNHGLNKAGETDANGNPLVDTPTANNEAAAKVSFEDLWFYSNPIFVKKN</sequence>
<evidence type="ECO:0000313" key="2">
    <source>
        <dbReference type="EMBL" id="MBC5621676.1"/>
    </source>
</evidence>
<comment type="caution">
    <text evidence="2">The sequence shown here is derived from an EMBL/GenBank/DDBJ whole genome shotgun (WGS) entry which is preliminary data.</text>
</comment>
<gene>
    <name evidence="2" type="ORF">H8S64_11260</name>
</gene>